<dbReference type="Pfam" id="PF13439">
    <property type="entry name" value="Glyco_transf_4"/>
    <property type="match status" value="1"/>
</dbReference>
<reference evidence="4 5" key="1">
    <citation type="submission" date="2020-04" db="EMBL/GenBank/DDBJ databases">
        <authorList>
            <person name="Klaysubun C."/>
            <person name="Duangmal K."/>
            <person name="Lipun K."/>
        </authorList>
    </citation>
    <scope>NUCLEOTIDE SEQUENCE [LARGE SCALE GENOMIC DNA]</scope>
    <source>
        <strain evidence="4 5">DSM 45300</strain>
    </source>
</reference>
<protein>
    <submittedName>
        <fullName evidence="4">Glycosyltransferase family 4 protein</fullName>
    </submittedName>
</protein>
<feature type="domain" description="Glycosyltransferase subfamily 4-like N-terminal" evidence="3">
    <location>
        <begin position="7"/>
        <end position="165"/>
    </location>
</feature>
<dbReference type="Proteomes" id="UP000586918">
    <property type="component" value="Unassembled WGS sequence"/>
</dbReference>
<keyword evidence="5" id="KW-1185">Reference proteome</keyword>
<dbReference type="GO" id="GO:0016758">
    <property type="term" value="F:hexosyltransferase activity"/>
    <property type="evidence" value="ECO:0007669"/>
    <property type="project" value="TreeGrafter"/>
</dbReference>
<organism evidence="4 5">
    <name type="scientific">Pseudonocardia bannensis</name>
    <dbReference type="NCBI Taxonomy" id="630973"/>
    <lineage>
        <taxon>Bacteria</taxon>
        <taxon>Bacillati</taxon>
        <taxon>Actinomycetota</taxon>
        <taxon>Actinomycetes</taxon>
        <taxon>Pseudonocardiales</taxon>
        <taxon>Pseudonocardiaceae</taxon>
        <taxon>Pseudonocardia</taxon>
    </lineage>
</organism>
<evidence type="ECO:0000256" key="1">
    <source>
        <dbReference type="ARBA" id="ARBA00022676"/>
    </source>
</evidence>
<dbReference type="PANTHER" id="PTHR45947:SF3">
    <property type="entry name" value="SULFOQUINOVOSYL TRANSFERASE SQD2"/>
    <property type="match status" value="1"/>
</dbReference>
<dbReference type="AlphaFoldDB" id="A0A848DHD2"/>
<gene>
    <name evidence="4" type="ORF">HF519_10065</name>
</gene>
<keyword evidence="2 4" id="KW-0808">Transferase</keyword>
<dbReference type="InterPro" id="IPR028098">
    <property type="entry name" value="Glyco_trans_4-like_N"/>
</dbReference>
<dbReference type="InterPro" id="IPR050194">
    <property type="entry name" value="Glycosyltransferase_grp1"/>
</dbReference>
<dbReference type="Gene3D" id="3.40.50.2000">
    <property type="entry name" value="Glycogen Phosphorylase B"/>
    <property type="match status" value="2"/>
</dbReference>
<sequence length="360" mass="38533">MAQPTTGGVYRYLTKVCRYQLSLGWRVLVASPTDGPLAADVQSTGARHIPWQAERAPDLAVIRETRRLKAIVDAISPDIIHLHSSKAGLAGRLAIRGSRPTIFQPHGWSWLAISGPAGHLAMRWERLATRWCDRLICVGSGEAKVGRLAGLKATMEIVRNGVDLQEFQFSDAKAKDIARQNLGLSPSAKIAICSGRWSLQKGQDVLCSAWQSVTSAIPAARLVFVGAADGDDNRHLGALDETISSVPAVPDMRQWYAAADLVVIPSRWEGLPLTALEALASGRPIVASSIPGLDEVVTEDVGQVVPAGDADELASAIVTWLTKPSNIESGCAAARKRASLFDEADSLSRLAALTISLVER</sequence>
<evidence type="ECO:0000313" key="4">
    <source>
        <dbReference type="EMBL" id="NMH91914.1"/>
    </source>
</evidence>
<dbReference type="SUPFAM" id="SSF53756">
    <property type="entry name" value="UDP-Glycosyltransferase/glycogen phosphorylase"/>
    <property type="match status" value="1"/>
</dbReference>
<evidence type="ECO:0000259" key="3">
    <source>
        <dbReference type="Pfam" id="PF13439"/>
    </source>
</evidence>
<accession>A0A848DHD2</accession>
<keyword evidence="1" id="KW-0328">Glycosyltransferase</keyword>
<name>A0A848DHD2_9PSEU</name>
<evidence type="ECO:0000313" key="5">
    <source>
        <dbReference type="Proteomes" id="UP000586918"/>
    </source>
</evidence>
<comment type="caution">
    <text evidence="4">The sequence shown here is derived from an EMBL/GenBank/DDBJ whole genome shotgun (WGS) entry which is preliminary data.</text>
</comment>
<proteinExistence type="predicted"/>
<dbReference type="PANTHER" id="PTHR45947">
    <property type="entry name" value="SULFOQUINOVOSYL TRANSFERASE SQD2"/>
    <property type="match status" value="1"/>
</dbReference>
<dbReference type="EMBL" id="JAAXKZ010000027">
    <property type="protein sequence ID" value="NMH91914.1"/>
    <property type="molecule type" value="Genomic_DNA"/>
</dbReference>
<dbReference type="Pfam" id="PF13692">
    <property type="entry name" value="Glyco_trans_1_4"/>
    <property type="match status" value="1"/>
</dbReference>
<dbReference type="GO" id="GO:1901137">
    <property type="term" value="P:carbohydrate derivative biosynthetic process"/>
    <property type="evidence" value="ECO:0007669"/>
    <property type="project" value="UniProtKB-ARBA"/>
</dbReference>
<evidence type="ECO:0000256" key="2">
    <source>
        <dbReference type="ARBA" id="ARBA00022679"/>
    </source>
</evidence>